<dbReference type="EMBL" id="CP002403">
    <property type="protein sequence ID" value="ADU22742.1"/>
    <property type="molecule type" value="Genomic_DNA"/>
</dbReference>
<dbReference type="Proteomes" id="UP000006919">
    <property type="component" value="Chromosome"/>
</dbReference>
<accession>E6UCR3</accession>
<keyword evidence="2" id="KW-0614">Plasmid</keyword>
<dbReference type="HOGENOM" id="CLU_2540537_0_0_9"/>
<dbReference type="AlphaFoldDB" id="E6UCR3"/>
<organism evidence="1 3">
    <name type="scientific">Ruminococcus albus (strain ATCC 27210 / DSM 20455 / JCM 14654 / NCDO 2250 / 7)</name>
    <dbReference type="NCBI Taxonomy" id="697329"/>
    <lineage>
        <taxon>Bacteria</taxon>
        <taxon>Bacillati</taxon>
        <taxon>Bacillota</taxon>
        <taxon>Clostridia</taxon>
        <taxon>Eubacteriales</taxon>
        <taxon>Oscillospiraceae</taxon>
        <taxon>Ruminococcus</taxon>
    </lineage>
</organism>
<dbReference type="RefSeq" id="WP_013483882.1">
    <property type="nucleotide sequence ID" value="NC_014825.1"/>
</dbReference>
<geneLocation type="plasmid" evidence="2 3">
    <name>pRUMAL02</name>
</geneLocation>
<dbReference type="KEGG" id="ral:Rumal_2257"/>
<evidence type="ECO:0000313" key="1">
    <source>
        <dbReference type="EMBL" id="ADU22742.1"/>
    </source>
</evidence>
<dbReference type="EMBL" id="CP002405">
    <property type="protein sequence ID" value="ADU24342.1"/>
    <property type="molecule type" value="Genomic_DNA"/>
</dbReference>
<dbReference type="KEGG" id="ral:Rumal_3919"/>
<evidence type="ECO:0000313" key="2">
    <source>
        <dbReference type="EMBL" id="ADU24342.1"/>
    </source>
</evidence>
<dbReference type="OrthoDB" id="1828674at2"/>
<gene>
    <name evidence="1" type="ordered locus">Rumal_2257</name>
    <name evidence="2" type="ordered locus">Rumal_3919</name>
</gene>
<protein>
    <submittedName>
        <fullName evidence="1">Uncharacterized protein</fullName>
    </submittedName>
</protein>
<dbReference type="STRING" id="697329.Rumal_2257"/>
<reference evidence="1 3" key="2">
    <citation type="journal article" date="2011" name="J. Bacteriol.">
        <title>Complete genome of the cellulolytic ruminal bacterium Ruminococcus albus 7.</title>
        <authorList>
            <person name="Suen G."/>
            <person name="Stevenson D.M."/>
            <person name="Bruce D.C."/>
            <person name="Chertkov O."/>
            <person name="Copeland A."/>
            <person name="Cheng J.F."/>
            <person name="Detter C."/>
            <person name="Detter J.C."/>
            <person name="Goodwin L.A."/>
            <person name="Han C.S."/>
            <person name="Hauser L.J."/>
            <person name="Ivanova N.N."/>
            <person name="Kyrpides N.C."/>
            <person name="Land M.L."/>
            <person name="Lapidus A."/>
            <person name="Lucas S."/>
            <person name="Ovchinnikova G."/>
            <person name="Pitluck S."/>
            <person name="Tapia R."/>
            <person name="Woyke T."/>
            <person name="Boyum J."/>
            <person name="Mead D."/>
            <person name="Weimer P.J."/>
        </authorList>
    </citation>
    <scope>NUCLEOTIDE SEQUENCE [LARGE SCALE GENOMIC DNA]</scope>
    <source>
        <strain evidence="1">7</strain>
        <strain evidence="3">ATCC 27210 / DSM 20455 / JCM 14654 / NCDO 2250 / 7</strain>
        <plasmid evidence="3">pRUMAL02</plasmid>
    </source>
</reference>
<reference evidence="2" key="1">
    <citation type="submission" date="2010-12" db="EMBL/GenBank/DDBJ databases">
        <title>Complete sequence of plasmid2 of Ruminococcus albus 7.</title>
        <authorList>
            <consortium name="US DOE Joint Genome Institute"/>
            <person name="Lucas S."/>
            <person name="Copeland A."/>
            <person name="Lapidus A."/>
            <person name="Cheng J.-F."/>
            <person name="Bruce D."/>
            <person name="Goodwin L."/>
            <person name="Pitluck S."/>
            <person name="Chertkov O."/>
            <person name="Detter J.C."/>
            <person name="Han C."/>
            <person name="Tapia R."/>
            <person name="Land M."/>
            <person name="Hauser L."/>
            <person name="Kyrpides N."/>
            <person name="Ivanova N."/>
            <person name="Ovchinnikova G."/>
            <person name="Weimer P."/>
            <person name="Mead D."/>
            <person name="Woyke T."/>
        </authorList>
    </citation>
    <scope>NUCLEOTIDE SEQUENCE</scope>
    <source>
        <strain evidence="2">7</strain>
        <plasmid evidence="2">pRUMAL02</plasmid>
    </source>
</reference>
<proteinExistence type="predicted"/>
<sequence length="83" mass="9414">MLNGISYESTSALCTKSDSVTERTRYGQAEYYYAVSREILADLVSKNLITEEQRRKIDELDRDMIFSSYPSIEDYGLGGITDA</sequence>
<dbReference type="Proteomes" id="UP000006919">
    <property type="component" value="Plasmid pRUMAL02"/>
</dbReference>
<name>E6UCR3_RUMA7</name>
<evidence type="ECO:0000313" key="3">
    <source>
        <dbReference type="Proteomes" id="UP000006919"/>
    </source>
</evidence>